<evidence type="ECO:0000256" key="1">
    <source>
        <dbReference type="SAM" id="MobiDB-lite"/>
    </source>
</evidence>
<feature type="compositionally biased region" description="Low complexity" evidence="1">
    <location>
        <begin position="155"/>
        <end position="170"/>
    </location>
</feature>
<name>A0A0J9X2Q4_GEOCN</name>
<sequence length="213" mass="24134">MLTAPVATMSMAEIYFLASKAQSKLTHEASKSNHNLRVLVSHANLLDNLMESLSKKKMVSETALKPTYAVSYNSPSHFTTIDEEEEEDDEDYSEDEYSEYSEYSEEEEEFEPKPYKQMPTIDDYSKLTPNVYDHEVKVVEINCDDEDEDDEDSDSNAISSSDYIPSLSYSSEEESEDEFETVPVKRQEISLTRDHKASATSISITSANDVLAN</sequence>
<feature type="compositionally biased region" description="Acidic residues" evidence="1">
    <location>
        <begin position="81"/>
        <end position="110"/>
    </location>
</feature>
<reference evidence="2" key="1">
    <citation type="submission" date="2014-03" db="EMBL/GenBank/DDBJ databases">
        <authorList>
            <person name="Casaregola S."/>
        </authorList>
    </citation>
    <scope>NUCLEOTIDE SEQUENCE [LARGE SCALE GENOMIC DNA]</scope>
    <source>
        <strain evidence="2">CLIB 918</strain>
    </source>
</reference>
<comment type="caution">
    <text evidence="2">The sequence shown here is derived from an EMBL/GenBank/DDBJ whole genome shotgun (WGS) entry which is preliminary data.</text>
</comment>
<proteinExistence type="predicted"/>
<keyword evidence="3" id="KW-1185">Reference proteome</keyword>
<dbReference type="Proteomes" id="UP000242525">
    <property type="component" value="Unassembled WGS sequence"/>
</dbReference>
<feature type="compositionally biased region" description="Acidic residues" evidence="1">
    <location>
        <begin position="171"/>
        <end position="180"/>
    </location>
</feature>
<organism evidence="2 3">
    <name type="scientific">Geotrichum candidum</name>
    <name type="common">Oospora lactis</name>
    <name type="synonym">Dipodascus geotrichum</name>
    <dbReference type="NCBI Taxonomy" id="1173061"/>
    <lineage>
        <taxon>Eukaryota</taxon>
        <taxon>Fungi</taxon>
        <taxon>Dikarya</taxon>
        <taxon>Ascomycota</taxon>
        <taxon>Saccharomycotina</taxon>
        <taxon>Dipodascomycetes</taxon>
        <taxon>Dipodascales</taxon>
        <taxon>Dipodascaceae</taxon>
        <taxon>Geotrichum</taxon>
    </lineage>
</organism>
<feature type="compositionally biased region" description="Acidic residues" evidence="1">
    <location>
        <begin position="142"/>
        <end position="154"/>
    </location>
</feature>
<dbReference type="EMBL" id="CCBN010000001">
    <property type="protein sequence ID" value="CDO51596.1"/>
    <property type="molecule type" value="Genomic_DNA"/>
</dbReference>
<feature type="compositionally biased region" description="Low complexity" evidence="1">
    <location>
        <begin position="198"/>
        <end position="207"/>
    </location>
</feature>
<dbReference type="PANTHER" id="PTHR36826:SF1">
    <property type="entry name" value="PROTEIN ECM13"/>
    <property type="match status" value="1"/>
</dbReference>
<gene>
    <name evidence="2" type="ORF">BN980_GECA01s08898g</name>
</gene>
<dbReference type="AlphaFoldDB" id="A0A0J9X2Q4"/>
<evidence type="ECO:0000313" key="2">
    <source>
        <dbReference type="EMBL" id="CDO51596.1"/>
    </source>
</evidence>
<dbReference type="OrthoDB" id="5431245at2759"/>
<feature type="region of interest" description="Disordered" evidence="1">
    <location>
        <begin position="140"/>
        <end position="213"/>
    </location>
</feature>
<dbReference type="STRING" id="1173061.A0A0J9X2Q4"/>
<evidence type="ECO:0000313" key="3">
    <source>
        <dbReference type="Proteomes" id="UP000242525"/>
    </source>
</evidence>
<dbReference type="InterPro" id="IPR037738">
    <property type="entry name" value="Ecm13-like"/>
</dbReference>
<accession>A0A0J9X2Q4</accession>
<feature type="region of interest" description="Disordered" evidence="1">
    <location>
        <begin position="74"/>
        <end position="120"/>
    </location>
</feature>
<feature type="compositionally biased region" description="Basic and acidic residues" evidence="1">
    <location>
        <begin position="183"/>
        <end position="197"/>
    </location>
</feature>
<dbReference type="PANTHER" id="PTHR36826">
    <property type="entry name" value="PROTEIN ECM13"/>
    <property type="match status" value="1"/>
</dbReference>
<protein>
    <submittedName>
        <fullName evidence="2">Uncharacterized protein</fullName>
    </submittedName>
</protein>